<dbReference type="PANTHER" id="PTHR47245">
    <property type="entry name" value="PEPTIDYLPROLYL ISOMERASE"/>
    <property type="match status" value="1"/>
</dbReference>
<evidence type="ECO:0000313" key="4">
    <source>
        <dbReference type="Proteomes" id="UP001595878"/>
    </source>
</evidence>
<evidence type="ECO:0000259" key="2">
    <source>
        <dbReference type="PROSITE" id="PS50198"/>
    </source>
</evidence>
<evidence type="ECO:0000313" key="3">
    <source>
        <dbReference type="EMBL" id="MFC4691370.1"/>
    </source>
</evidence>
<dbReference type="PROSITE" id="PS50198">
    <property type="entry name" value="PPIC_PPIASE_2"/>
    <property type="match status" value="2"/>
</dbReference>
<organism evidence="3 4">
    <name type="scientific">Dokdonia genika</name>
    <dbReference type="NCBI Taxonomy" id="308113"/>
    <lineage>
        <taxon>Bacteria</taxon>
        <taxon>Pseudomonadati</taxon>
        <taxon>Bacteroidota</taxon>
        <taxon>Flavobacteriia</taxon>
        <taxon>Flavobacteriales</taxon>
        <taxon>Flavobacteriaceae</taxon>
        <taxon>Dokdonia</taxon>
    </lineage>
</organism>
<dbReference type="Proteomes" id="UP001595878">
    <property type="component" value="Unassembled WGS sequence"/>
</dbReference>
<protein>
    <submittedName>
        <fullName evidence="3">Peptidylprolyl isomerase</fullName>
    </submittedName>
</protein>
<keyword evidence="4" id="KW-1185">Reference proteome</keyword>
<comment type="caution">
    <text evidence="3">The sequence shown here is derived from an EMBL/GenBank/DDBJ whole genome shotgun (WGS) entry which is preliminary data.</text>
</comment>
<dbReference type="Pfam" id="PF00639">
    <property type="entry name" value="Rotamase"/>
    <property type="match status" value="2"/>
</dbReference>
<dbReference type="RefSeq" id="WP_380035177.1">
    <property type="nucleotide sequence ID" value="NZ_JBHSHB010000024.1"/>
</dbReference>
<proteinExistence type="predicted"/>
<dbReference type="SUPFAM" id="SSF109998">
    <property type="entry name" value="Triger factor/SurA peptide-binding domain-like"/>
    <property type="match status" value="1"/>
</dbReference>
<evidence type="ECO:0000256" key="1">
    <source>
        <dbReference type="PROSITE-ProRule" id="PRU00278"/>
    </source>
</evidence>
<dbReference type="InterPro" id="IPR046357">
    <property type="entry name" value="PPIase_dom_sf"/>
</dbReference>
<dbReference type="EMBL" id="JBHSHB010000024">
    <property type="protein sequence ID" value="MFC4691370.1"/>
    <property type="molecule type" value="Genomic_DNA"/>
</dbReference>
<dbReference type="InterPro" id="IPR027304">
    <property type="entry name" value="Trigger_fact/SurA_dom_sf"/>
</dbReference>
<dbReference type="InterPro" id="IPR000297">
    <property type="entry name" value="PPIase_PpiC"/>
</dbReference>
<accession>A0ABV9LCT2</accession>
<dbReference type="SUPFAM" id="SSF54534">
    <property type="entry name" value="FKBP-like"/>
    <property type="match status" value="2"/>
</dbReference>
<dbReference type="PANTHER" id="PTHR47245:SF2">
    <property type="entry name" value="PEPTIDYL-PROLYL CIS-TRANS ISOMERASE HP_0175-RELATED"/>
    <property type="match status" value="1"/>
</dbReference>
<sequence length="633" mass="72702">MSFVSLGQQEVLLKVNNDEVTTADFVRVYEKNLALINDAEENSPEQYLDLYIDYKLKVQEAYRKGLHNKASYKKEIASYRTQLAKDYLNDVQVTDKLVEEAYNRTKNELRARHILVRVRSDALPKDTLAAFTKLLEARKRIVAGEDFASIARKYSEDPSAKQNGGDLGWFKAFKMVYPFENAAYTTKVNEVSQPFRTSFGYHIVQPTASRIAQGSVQVAHIMIALKQKDSSIIAEEKIKEVRALLAKGAAFETLALNYSDDKNSAKKGGVLSAFEKGQLSSSKFENTAFDLNKVGDISEPFKTKFGWHILKLIKKNPVLSFEKMKPSLTKRVTKDSRARVLSRELNTRLREQYKITQEPEIISYFTSVLPEVYDEKLNVFTDDNALSKEALKVGDQVYTYKDIAQALEKKYRKAPYVSRDYFVKREVENFVNNALITYHKLHLEEQDSDFGLLIKEYKEGLLLFDLLKTEIWDKAQKDSVGLNTFYVNNIERYKAPQTFTMRVFTTSQKKIASTYLKRNTQGENSNSVLSVLKKKHDSPIIVTLKDYVQEDLPMSGIVRIGDKELLKEGENYVVYEVVSINKAMTNTLQNVRGQVMSDYQKFLEDTFVNRLREDSNITVNKTVLNKLISRYNE</sequence>
<dbReference type="GO" id="GO:0016853">
    <property type="term" value="F:isomerase activity"/>
    <property type="evidence" value="ECO:0007669"/>
    <property type="project" value="UniProtKB-KW"/>
</dbReference>
<dbReference type="PROSITE" id="PS01096">
    <property type="entry name" value="PPIC_PPIASE_1"/>
    <property type="match status" value="1"/>
</dbReference>
<feature type="domain" description="PpiC" evidence="2">
    <location>
        <begin position="213"/>
        <end position="314"/>
    </location>
</feature>
<reference evidence="4" key="1">
    <citation type="journal article" date="2019" name="Int. J. Syst. Evol. Microbiol.">
        <title>The Global Catalogue of Microorganisms (GCM) 10K type strain sequencing project: providing services to taxonomists for standard genome sequencing and annotation.</title>
        <authorList>
            <consortium name="The Broad Institute Genomics Platform"/>
            <consortium name="The Broad Institute Genome Sequencing Center for Infectious Disease"/>
            <person name="Wu L."/>
            <person name="Ma J."/>
        </authorList>
    </citation>
    <scope>NUCLEOTIDE SEQUENCE [LARGE SCALE GENOMIC DNA]</scope>
    <source>
        <strain evidence="4">CGMCC 4.7427</strain>
    </source>
</reference>
<dbReference type="InterPro" id="IPR023058">
    <property type="entry name" value="PPIase_PpiC_CS"/>
</dbReference>
<feature type="domain" description="PpiC" evidence="2">
    <location>
        <begin position="106"/>
        <end position="208"/>
    </location>
</feature>
<dbReference type="InterPro" id="IPR050245">
    <property type="entry name" value="PrsA_foldase"/>
</dbReference>
<gene>
    <name evidence="3" type="ORF">ACFO5T_13105</name>
</gene>
<keyword evidence="1" id="KW-0697">Rotamase</keyword>
<keyword evidence="1 3" id="KW-0413">Isomerase</keyword>
<name>A0ABV9LCT2_9FLAO</name>
<dbReference type="Gene3D" id="3.10.50.40">
    <property type="match status" value="2"/>
</dbReference>